<proteinExistence type="predicted"/>
<evidence type="ECO:0000313" key="4">
    <source>
        <dbReference type="Proteomes" id="UP000298021"/>
    </source>
</evidence>
<dbReference type="InterPro" id="IPR014529">
    <property type="entry name" value="UCP026631"/>
</dbReference>
<dbReference type="InterPro" id="IPR005182">
    <property type="entry name" value="YdbS-like_PH"/>
</dbReference>
<dbReference type="AlphaFoldDB" id="A0A4Z0JEA6"/>
<feature type="transmembrane region" description="Helical" evidence="1">
    <location>
        <begin position="166"/>
        <end position="187"/>
    </location>
</feature>
<keyword evidence="1" id="KW-0472">Membrane</keyword>
<feature type="domain" description="YdbS-like PH" evidence="2">
    <location>
        <begin position="237"/>
        <end position="317"/>
    </location>
</feature>
<dbReference type="Proteomes" id="UP000298021">
    <property type="component" value="Unassembled WGS sequence"/>
</dbReference>
<keyword evidence="4" id="KW-1185">Reference proteome</keyword>
<keyword evidence="1" id="KW-0812">Transmembrane</keyword>
<dbReference type="PANTHER" id="PTHR34473">
    <property type="entry name" value="UPF0699 TRANSMEMBRANE PROTEIN YDBS"/>
    <property type="match status" value="1"/>
</dbReference>
<name>A0A4Z0JEA6_9LACO</name>
<feature type="transmembrane region" description="Helical" evidence="1">
    <location>
        <begin position="12"/>
        <end position="35"/>
    </location>
</feature>
<evidence type="ECO:0000259" key="2">
    <source>
        <dbReference type="Pfam" id="PF03703"/>
    </source>
</evidence>
<evidence type="ECO:0000313" key="3">
    <source>
        <dbReference type="EMBL" id="TGD20814.1"/>
    </source>
</evidence>
<dbReference type="OrthoDB" id="2195155at2"/>
<organism evidence="3 4">
    <name type="scientific">Companilactobacillus suantsaicola</name>
    <dbReference type="NCBI Taxonomy" id="2487723"/>
    <lineage>
        <taxon>Bacteria</taxon>
        <taxon>Bacillati</taxon>
        <taxon>Bacillota</taxon>
        <taxon>Bacilli</taxon>
        <taxon>Lactobacillales</taxon>
        <taxon>Lactobacillaceae</taxon>
        <taxon>Companilactobacillus</taxon>
    </lineage>
</organism>
<dbReference type="EMBL" id="RKLY01000057">
    <property type="protein sequence ID" value="TGD20814.1"/>
    <property type="molecule type" value="Genomic_DNA"/>
</dbReference>
<sequence>MTSEPKRVHPIALILFLYQSIKGSIFPLIVLFFGLLKTLSLVYLIEIVVGLLVLVLAVTFLNYWTFTYQILPSEIIIRNGIFVKKVNHVPFDRIQNVTSNQWFFLKPFGLEELEIETAGHSEKPEVSLKAVPTTLRTKINHLRNHSEEIEEVKHQDNSYAISTGELWKYSATSPAFFSGLLAVFALYGNFQNMIDKQITAGVSNRLAHLNIFLMIFLAILVLVIFYLVSIFKLFVQYYHFQLVEESGQLKMSRGFFKTIKTNISMKRIQAIVIRQPLLRSALKIATIQLVIVSNSSEGDTEEDIVVMPVINVSEIDAFFQRFFPQVPVEKISVQAQKKTYFYKFRNATPFALVTVALLVWLLKFSPWICGILIILGLLFWYVPAYLSAKRSKVKLSGSLLVMQSNSLMTKEVAYIPKTSIQMLEKKESIWLEKKHLSAIDLSVRSGNSERNFAISYQPVADISAVKEWYKKES</sequence>
<comment type="caution">
    <text evidence="3">The sequence shown here is derived from an EMBL/GenBank/DDBJ whole genome shotgun (WGS) entry which is preliminary data.</text>
</comment>
<protein>
    <recommendedName>
        <fullName evidence="2">YdbS-like PH domain-containing protein</fullName>
    </recommendedName>
</protein>
<gene>
    <name evidence="3" type="ORF">EGT49_12370</name>
</gene>
<evidence type="ECO:0000256" key="1">
    <source>
        <dbReference type="SAM" id="Phobius"/>
    </source>
</evidence>
<accession>A0A4Z0JEA6</accession>
<feature type="transmembrane region" description="Helical" evidence="1">
    <location>
        <begin position="41"/>
        <end position="64"/>
    </location>
</feature>
<feature type="transmembrane region" description="Helical" evidence="1">
    <location>
        <begin position="207"/>
        <end position="228"/>
    </location>
</feature>
<feature type="domain" description="YdbS-like PH" evidence="2">
    <location>
        <begin position="63"/>
        <end position="132"/>
    </location>
</feature>
<dbReference type="RefSeq" id="WP_135374684.1">
    <property type="nucleotide sequence ID" value="NZ_RKLY01000057.1"/>
</dbReference>
<feature type="transmembrane region" description="Helical" evidence="1">
    <location>
        <begin position="344"/>
        <end position="361"/>
    </location>
</feature>
<feature type="transmembrane region" description="Helical" evidence="1">
    <location>
        <begin position="367"/>
        <end position="386"/>
    </location>
</feature>
<dbReference type="Pfam" id="PF03703">
    <property type="entry name" value="bPH_2"/>
    <property type="match status" value="2"/>
</dbReference>
<keyword evidence="1" id="KW-1133">Transmembrane helix</keyword>
<dbReference type="PANTHER" id="PTHR34473:SF2">
    <property type="entry name" value="UPF0699 TRANSMEMBRANE PROTEIN YDBT"/>
    <property type="match status" value="1"/>
</dbReference>
<dbReference type="PIRSF" id="PIRSF026631">
    <property type="entry name" value="UCP026631"/>
    <property type="match status" value="1"/>
</dbReference>
<reference evidence="3 4" key="1">
    <citation type="submission" date="2018-10" db="EMBL/GenBank/DDBJ databases">
        <title>Lactobacillus sp. R7 and Lactobacillus sp. R19 isolated from fermented mustard green product of Taiwan.</title>
        <authorList>
            <person name="Lin S.-T."/>
        </authorList>
    </citation>
    <scope>NUCLEOTIDE SEQUENCE [LARGE SCALE GENOMIC DNA]</scope>
    <source>
        <strain evidence="3 4">BCRC 81127</strain>
    </source>
</reference>